<dbReference type="Pfam" id="PF00027">
    <property type="entry name" value="cNMP_binding"/>
    <property type="match status" value="1"/>
</dbReference>
<feature type="region of interest" description="Disordered" evidence="1">
    <location>
        <begin position="1"/>
        <end position="51"/>
    </location>
</feature>
<feature type="domain" description="Cyclic nucleotide-binding" evidence="2">
    <location>
        <begin position="184"/>
        <end position="313"/>
    </location>
</feature>
<sequence>MSGNTRRIQQLIVHRKSKPQPKSSSATIDDIEIAPEEWPEADDIANPAEPPSSGTATFTLLTDLKQMELVIPPSISSSSTTVDGAAPTKAAAHAAAADDKEFVIKAGSPYRFLRVRLPTANELPTYPKELGDHFCTVALQTLRVMFYPRILFRLKQRQKSRMLETMDANQQPKLTPALVTSAPLFRSWPPEAVQAVIKEATWRVYEPREYIAYQGEFPGAAYFISSGTCKLLVRSPHPNATSATTTTTTKSSGGGVRDKRFTSSNCSSTSMAVSPTTFGLINLLTNEPFGATLRTMGRVDVFTLSRDAFNTVLTLVPQHVTMHTIATAFERRNERMRTAFPVTVEHLKSNKLFSGVSNEFAELVVDKLEPHAIPAKFTFLQGGDACEAMYFVRSGRVEVTKPLDEASLNASLHSNATGGDSAASHQPVLLNAPVLVGDSALMYNSASEHTITTSTDCDAYMLSKHAFTVLCRQHPLEVDIMLDAARDQRKAELRDNHVKFRALITRMPIIRDIIPPAFERHFLNLFTPKSYRPMSCVCSTSNFCDRIMVLTKGKLMVDGTKAVGGGASESSVKKSVMGGLSSHEGGGGGSSNSPPVAVRSHVMRRWESIGWSCVVPHRWGFTAMAQEKTLETLELPYLEFMLFLHERGLLDRVTQMVKVLMFPRAFPSNVGQSTRQQVGPHVIMYPISNSIAVNLYEIGYCSVHMSAVEGDSSSKAGNSSENRGSSTIPTKGHSSSGKQQEAQLQPPTTASVLSSDHNSGAASSSAPPVVSGTSSIIDAEALLAKRIVPPQYRRLSKGVWVPQLQELKKQHGKR</sequence>
<dbReference type="Gene3D" id="2.60.120.10">
    <property type="entry name" value="Jelly Rolls"/>
    <property type="match status" value="2"/>
</dbReference>
<reference evidence="4" key="1">
    <citation type="submission" date="2015-09" db="EMBL/GenBank/DDBJ databases">
        <authorList>
            <consortium name="Pathogen Informatics"/>
        </authorList>
    </citation>
    <scope>NUCLEOTIDE SEQUENCE [LARGE SCALE GENOMIC DNA]</scope>
    <source>
        <strain evidence="4">Lake Konstanz</strain>
    </source>
</reference>
<feature type="region of interest" description="Disordered" evidence="1">
    <location>
        <begin position="238"/>
        <end position="258"/>
    </location>
</feature>
<dbReference type="SUPFAM" id="SSF51206">
    <property type="entry name" value="cAMP-binding domain-like"/>
    <property type="match status" value="2"/>
</dbReference>
<dbReference type="PROSITE" id="PS50042">
    <property type="entry name" value="CNMP_BINDING_3"/>
    <property type="match status" value="2"/>
</dbReference>
<evidence type="ECO:0000256" key="1">
    <source>
        <dbReference type="SAM" id="MobiDB-lite"/>
    </source>
</evidence>
<dbReference type="PANTHER" id="PTHR23011">
    <property type="entry name" value="CYCLIC NUCLEOTIDE-BINDING DOMAIN CONTAINING PROTEIN"/>
    <property type="match status" value="1"/>
</dbReference>
<evidence type="ECO:0000313" key="3">
    <source>
        <dbReference type="EMBL" id="CUG06226.1"/>
    </source>
</evidence>
<dbReference type="OrthoDB" id="2021138at2759"/>
<feature type="compositionally biased region" description="Acidic residues" evidence="1">
    <location>
        <begin position="29"/>
        <end position="43"/>
    </location>
</feature>
<protein>
    <submittedName>
        <fullName evidence="3">Cyclic nucleotide-binding protein, putative</fullName>
    </submittedName>
</protein>
<dbReference type="VEuPathDB" id="TriTrypDB:BSAL_72045"/>
<dbReference type="Proteomes" id="UP000051952">
    <property type="component" value="Unassembled WGS sequence"/>
</dbReference>
<proteinExistence type="predicted"/>
<accession>A0A0S4ISU6</accession>
<feature type="compositionally biased region" description="Low complexity" evidence="1">
    <location>
        <begin position="754"/>
        <end position="772"/>
    </location>
</feature>
<dbReference type="InterPro" id="IPR018490">
    <property type="entry name" value="cNMP-bd_dom_sf"/>
</dbReference>
<feature type="compositionally biased region" description="Polar residues" evidence="1">
    <location>
        <begin position="711"/>
        <end position="753"/>
    </location>
</feature>
<dbReference type="InterPro" id="IPR000595">
    <property type="entry name" value="cNMP-bd_dom"/>
</dbReference>
<name>A0A0S4ISU6_BODSA</name>
<feature type="region of interest" description="Disordered" evidence="1">
    <location>
        <begin position="711"/>
        <end position="772"/>
    </location>
</feature>
<keyword evidence="4" id="KW-1185">Reference proteome</keyword>
<dbReference type="CDD" id="cd00038">
    <property type="entry name" value="CAP_ED"/>
    <property type="match status" value="2"/>
</dbReference>
<dbReference type="SMART" id="SM00100">
    <property type="entry name" value="cNMP"/>
    <property type="match status" value="2"/>
</dbReference>
<evidence type="ECO:0000259" key="2">
    <source>
        <dbReference type="PROSITE" id="PS50042"/>
    </source>
</evidence>
<gene>
    <name evidence="3" type="ORF">BSAL_72045</name>
</gene>
<evidence type="ECO:0000313" key="4">
    <source>
        <dbReference type="Proteomes" id="UP000051952"/>
    </source>
</evidence>
<feature type="domain" description="Cyclic nucleotide-binding" evidence="2">
    <location>
        <begin position="352"/>
        <end position="470"/>
    </location>
</feature>
<dbReference type="AlphaFoldDB" id="A0A0S4ISU6"/>
<dbReference type="OMA" id="VIKEATW"/>
<feature type="region of interest" description="Disordered" evidence="1">
    <location>
        <begin position="563"/>
        <end position="595"/>
    </location>
</feature>
<dbReference type="InterPro" id="IPR014710">
    <property type="entry name" value="RmlC-like_jellyroll"/>
</dbReference>
<organism evidence="3 4">
    <name type="scientific">Bodo saltans</name>
    <name type="common">Flagellated protozoan</name>
    <dbReference type="NCBI Taxonomy" id="75058"/>
    <lineage>
        <taxon>Eukaryota</taxon>
        <taxon>Discoba</taxon>
        <taxon>Euglenozoa</taxon>
        <taxon>Kinetoplastea</taxon>
        <taxon>Metakinetoplastina</taxon>
        <taxon>Eubodonida</taxon>
        <taxon>Bodonidae</taxon>
        <taxon>Bodo</taxon>
    </lineage>
</organism>
<dbReference type="EMBL" id="CYKH01000568">
    <property type="protein sequence ID" value="CUG06226.1"/>
    <property type="molecule type" value="Genomic_DNA"/>
</dbReference>
<feature type="compositionally biased region" description="Low complexity" evidence="1">
    <location>
        <begin position="240"/>
        <end position="251"/>
    </location>
</feature>
<dbReference type="PANTHER" id="PTHR23011:SF28">
    <property type="entry name" value="CYCLIC NUCLEOTIDE-BINDING DOMAIN CONTAINING PROTEIN"/>
    <property type="match status" value="1"/>
</dbReference>